<feature type="region of interest" description="Disordered" evidence="1">
    <location>
        <begin position="1"/>
        <end position="127"/>
    </location>
</feature>
<protein>
    <submittedName>
        <fullName evidence="2">Uncharacterized protein</fullName>
    </submittedName>
</protein>
<name>A0A8H7Z1E9_AJECA</name>
<evidence type="ECO:0000313" key="2">
    <source>
        <dbReference type="EMBL" id="KAG5302470.1"/>
    </source>
</evidence>
<feature type="compositionally biased region" description="Gly residues" evidence="1">
    <location>
        <begin position="114"/>
        <end position="127"/>
    </location>
</feature>
<evidence type="ECO:0000256" key="1">
    <source>
        <dbReference type="SAM" id="MobiDB-lite"/>
    </source>
</evidence>
<dbReference type="VEuPathDB" id="FungiDB:I7I52_00132"/>
<sequence>METPTKEGKGSKKKGTFRNDPNSTKFSPLLPVSLPHLHSFTLLAPPPRPTKPHPPPIPDPQHRDTAIIPPLGPIRVPDDHGEDPEHCGDPGGEEEGGDEGRREEEDEKEDEGRVGGGGAGGGGCFGW</sequence>
<dbReference type="AlphaFoldDB" id="A0A8H7Z1E9"/>
<evidence type="ECO:0000313" key="3">
    <source>
        <dbReference type="Proteomes" id="UP000670092"/>
    </source>
</evidence>
<dbReference type="EMBL" id="JAEVHI010000001">
    <property type="protein sequence ID" value="KAG5302470.1"/>
    <property type="molecule type" value="Genomic_DNA"/>
</dbReference>
<feature type="compositionally biased region" description="Pro residues" evidence="1">
    <location>
        <begin position="44"/>
        <end position="59"/>
    </location>
</feature>
<feature type="compositionally biased region" description="Basic and acidic residues" evidence="1">
    <location>
        <begin position="76"/>
        <end position="88"/>
    </location>
</feature>
<reference evidence="2 3" key="1">
    <citation type="submission" date="2021-01" db="EMBL/GenBank/DDBJ databases">
        <title>Chromosome-level genome assembly of a human fungal pathogen reveals clustering of transcriptionally co-regulated genes.</title>
        <authorList>
            <person name="Voorhies M."/>
            <person name="Cohen S."/>
            <person name="Shea T.P."/>
            <person name="Petrus S."/>
            <person name="Munoz J.F."/>
            <person name="Poplawski S."/>
            <person name="Goldman W.E."/>
            <person name="Michael T."/>
            <person name="Cuomo C.A."/>
            <person name="Sil A."/>
            <person name="Beyhan S."/>
        </authorList>
    </citation>
    <scope>NUCLEOTIDE SEQUENCE [LARGE SCALE GENOMIC DNA]</scope>
    <source>
        <strain evidence="2 3">G184AR</strain>
    </source>
</reference>
<comment type="caution">
    <text evidence="2">The sequence shown here is derived from an EMBL/GenBank/DDBJ whole genome shotgun (WGS) entry which is preliminary data.</text>
</comment>
<organism evidence="2 3">
    <name type="scientific">Ajellomyces capsulatus</name>
    <name type="common">Darling's disease fungus</name>
    <name type="synonym">Histoplasma capsulatum</name>
    <dbReference type="NCBI Taxonomy" id="5037"/>
    <lineage>
        <taxon>Eukaryota</taxon>
        <taxon>Fungi</taxon>
        <taxon>Dikarya</taxon>
        <taxon>Ascomycota</taxon>
        <taxon>Pezizomycotina</taxon>
        <taxon>Eurotiomycetes</taxon>
        <taxon>Eurotiomycetidae</taxon>
        <taxon>Onygenales</taxon>
        <taxon>Ajellomycetaceae</taxon>
        <taxon>Histoplasma</taxon>
    </lineage>
</organism>
<proteinExistence type="predicted"/>
<dbReference type="Proteomes" id="UP000670092">
    <property type="component" value="Unassembled WGS sequence"/>
</dbReference>
<accession>A0A8H7Z1E9</accession>
<gene>
    <name evidence="2" type="ORF">I7I52_00132</name>
</gene>
<feature type="compositionally biased region" description="Basic and acidic residues" evidence="1">
    <location>
        <begin position="1"/>
        <end position="10"/>
    </location>
</feature>
<feature type="compositionally biased region" description="Low complexity" evidence="1">
    <location>
        <begin position="27"/>
        <end position="39"/>
    </location>
</feature>